<comment type="subunit">
    <text evidence="2">Homotetramer.</text>
</comment>
<dbReference type="Gene3D" id="2.40.50.140">
    <property type="entry name" value="Nucleic acid-binding proteins"/>
    <property type="match status" value="1"/>
</dbReference>
<evidence type="ECO:0000313" key="6">
    <source>
        <dbReference type="Proteomes" id="UP000231067"/>
    </source>
</evidence>
<comment type="caution">
    <text evidence="5">The sequence shown here is derived from an EMBL/GenBank/DDBJ whole genome shotgun (WGS) entry which is preliminary data.</text>
</comment>
<dbReference type="Proteomes" id="UP000231067">
    <property type="component" value="Unassembled WGS sequence"/>
</dbReference>
<name>A0A2H0A8L8_9BACT</name>
<dbReference type="InterPro" id="IPR012340">
    <property type="entry name" value="NA-bd_OB-fold"/>
</dbReference>
<dbReference type="InterPro" id="IPR000424">
    <property type="entry name" value="Primosome_PriB/ssb"/>
</dbReference>
<evidence type="ECO:0000256" key="3">
    <source>
        <dbReference type="PIRNR" id="PIRNR002070"/>
    </source>
</evidence>
<dbReference type="PROSITE" id="PS50935">
    <property type="entry name" value="SSB"/>
    <property type="match status" value="1"/>
</dbReference>
<dbReference type="GO" id="GO:0009295">
    <property type="term" value="C:nucleoid"/>
    <property type="evidence" value="ECO:0007669"/>
    <property type="project" value="TreeGrafter"/>
</dbReference>
<gene>
    <name evidence="5" type="ORF">COX18_02435</name>
</gene>
<organism evidence="5 6">
    <name type="scientific">Candidatus Desantisbacteria bacterium CG23_combo_of_CG06-09_8_20_14_all_40_23</name>
    <dbReference type="NCBI Taxonomy" id="1974550"/>
    <lineage>
        <taxon>Bacteria</taxon>
        <taxon>Candidatus Desantisiibacteriota</taxon>
    </lineage>
</organism>
<evidence type="ECO:0000256" key="1">
    <source>
        <dbReference type="ARBA" id="ARBA00023125"/>
    </source>
</evidence>
<evidence type="ECO:0000313" key="5">
    <source>
        <dbReference type="EMBL" id="PIP41766.1"/>
    </source>
</evidence>
<comment type="caution">
    <text evidence="2">Lacks conserved residue(s) required for the propagation of feature annotation.</text>
</comment>
<dbReference type="SUPFAM" id="SSF50249">
    <property type="entry name" value="Nucleic acid-binding proteins"/>
    <property type="match status" value="1"/>
</dbReference>
<feature type="region of interest" description="Disordered" evidence="4">
    <location>
        <begin position="108"/>
        <end position="142"/>
    </location>
</feature>
<dbReference type="PANTHER" id="PTHR10302">
    <property type="entry name" value="SINGLE-STRANDED DNA-BINDING PROTEIN"/>
    <property type="match status" value="1"/>
</dbReference>
<dbReference type="Pfam" id="PF00436">
    <property type="entry name" value="SSB"/>
    <property type="match status" value="1"/>
</dbReference>
<dbReference type="GO" id="GO:0006260">
    <property type="term" value="P:DNA replication"/>
    <property type="evidence" value="ECO:0007669"/>
    <property type="project" value="InterPro"/>
</dbReference>
<evidence type="ECO:0000256" key="2">
    <source>
        <dbReference type="HAMAP-Rule" id="MF_00984"/>
    </source>
</evidence>
<protein>
    <recommendedName>
        <fullName evidence="2 3">Single-stranded DNA-binding protein</fullName>
        <shortName evidence="2">SSB</shortName>
    </recommendedName>
</protein>
<dbReference type="AlphaFoldDB" id="A0A2H0A8L8"/>
<sequence length="142" mass="16013">MASYNRVILVGNLTRDPELRHIPSGQPVVHFDLAVNHTYTTQNGEKKDEVSFIRITVWGKQAENCNKYLSKGKPVLVEGRLQQRSWTTKEGEKRNAIDVVADRVQFLGGRDTSGGHDEYPEMNKGSESAPSYEDDKYGDVPF</sequence>
<dbReference type="EMBL" id="PCSH01000041">
    <property type="protein sequence ID" value="PIP41766.1"/>
    <property type="molecule type" value="Genomic_DNA"/>
</dbReference>
<dbReference type="NCBIfam" id="TIGR00621">
    <property type="entry name" value="ssb"/>
    <property type="match status" value="1"/>
</dbReference>
<dbReference type="GO" id="GO:0003697">
    <property type="term" value="F:single-stranded DNA binding"/>
    <property type="evidence" value="ECO:0007669"/>
    <property type="project" value="UniProtKB-UniRule"/>
</dbReference>
<feature type="compositionally biased region" description="Basic and acidic residues" evidence="4">
    <location>
        <begin position="133"/>
        <end position="142"/>
    </location>
</feature>
<dbReference type="CDD" id="cd04496">
    <property type="entry name" value="SSB_OBF"/>
    <property type="match status" value="1"/>
</dbReference>
<dbReference type="PANTHER" id="PTHR10302:SF27">
    <property type="entry name" value="SINGLE-STRANDED DNA-BINDING PROTEIN"/>
    <property type="match status" value="1"/>
</dbReference>
<dbReference type="InterPro" id="IPR011344">
    <property type="entry name" value="ssDNA-bd"/>
</dbReference>
<accession>A0A2H0A8L8</accession>
<dbReference type="HAMAP" id="MF_00984">
    <property type="entry name" value="SSB"/>
    <property type="match status" value="1"/>
</dbReference>
<keyword evidence="1 2" id="KW-0238">DNA-binding</keyword>
<evidence type="ECO:0000256" key="4">
    <source>
        <dbReference type="SAM" id="MobiDB-lite"/>
    </source>
</evidence>
<dbReference type="PIRSF" id="PIRSF002070">
    <property type="entry name" value="SSB"/>
    <property type="match status" value="1"/>
</dbReference>
<proteinExistence type="inferred from homology"/>
<reference evidence="5 6" key="1">
    <citation type="submission" date="2017-09" db="EMBL/GenBank/DDBJ databases">
        <title>Depth-based differentiation of microbial function through sediment-hosted aquifers and enrichment of novel symbionts in the deep terrestrial subsurface.</title>
        <authorList>
            <person name="Probst A.J."/>
            <person name="Ladd B."/>
            <person name="Jarett J.K."/>
            <person name="Geller-Mcgrath D.E."/>
            <person name="Sieber C.M."/>
            <person name="Emerson J.B."/>
            <person name="Anantharaman K."/>
            <person name="Thomas B.C."/>
            <person name="Malmstrom R."/>
            <person name="Stieglmeier M."/>
            <person name="Klingl A."/>
            <person name="Woyke T."/>
            <person name="Ryan C.M."/>
            <person name="Banfield J.F."/>
        </authorList>
    </citation>
    <scope>NUCLEOTIDE SEQUENCE [LARGE SCALE GENOMIC DNA]</scope>
    <source>
        <strain evidence="5">CG23_combo_of_CG06-09_8_20_14_all_40_23</strain>
    </source>
</reference>